<dbReference type="AlphaFoldDB" id="A0A7S4VR61"/>
<proteinExistence type="inferred from homology"/>
<comment type="similarity">
    <text evidence="1 4">Belongs to the universal ribosomal protein uL22 family.</text>
</comment>
<feature type="coiled-coil region" evidence="5">
    <location>
        <begin position="276"/>
        <end position="308"/>
    </location>
</feature>
<keyword evidence="5" id="KW-0175">Coiled coil</keyword>
<reference evidence="6" key="1">
    <citation type="submission" date="2021-01" db="EMBL/GenBank/DDBJ databases">
        <authorList>
            <person name="Corre E."/>
            <person name="Pelletier E."/>
            <person name="Niang G."/>
            <person name="Scheremetjew M."/>
            <person name="Finn R."/>
            <person name="Kale V."/>
            <person name="Holt S."/>
            <person name="Cochrane G."/>
            <person name="Meng A."/>
            <person name="Brown T."/>
            <person name="Cohen L."/>
        </authorList>
    </citation>
    <scope>NUCLEOTIDE SEQUENCE</scope>
    <source>
        <strain evidence="6">GSO104</strain>
    </source>
</reference>
<evidence type="ECO:0008006" key="7">
    <source>
        <dbReference type="Google" id="ProtNLM"/>
    </source>
</evidence>
<protein>
    <recommendedName>
        <fullName evidence="7">50S ribosomal protein L22</fullName>
    </recommendedName>
</protein>
<sequence length="316" mass="35453">MAHHCRLTAMLGRQLSTLSISKSPFIAHTTSKNAIAPHFLVGASRSVSSLVSNFAADSLCQKSVLSNSTRTEDLTNIQTNAITRNFSSVAVSKDEAYEDASSPSEKFMSSYVEDDGTVYIHPILLESSRGRKKLKPSVVQRRINKLRTYIGAEKGIRHSPWRMNLVCQFAAGQTVKEALTQLEFCEKSHAPLLAKVIRRTANLADIRDGLQYSQLEVAECFATHGTHLKRLKIMGRGRSGTKRRRHSHIRLVLREIDFQLKIAQAKTLNQKKRWAIKRALAEAEGETAQAEREEIKQLECEAEKRRVAEEATKGKK</sequence>
<keyword evidence="2 4" id="KW-0689">Ribosomal protein</keyword>
<name>A0A7S4VR61_9STRA</name>
<accession>A0A7S4VR61</accession>
<evidence type="ECO:0000256" key="1">
    <source>
        <dbReference type="ARBA" id="ARBA00009451"/>
    </source>
</evidence>
<dbReference type="PANTHER" id="PTHR13501:SF10">
    <property type="entry name" value="LARGE RIBOSOMAL SUBUNIT PROTEIN UL22M"/>
    <property type="match status" value="1"/>
</dbReference>
<gene>
    <name evidence="6" type="ORF">DBRI00130_LOCUS34893</name>
</gene>
<dbReference type="CDD" id="cd00336">
    <property type="entry name" value="Ribosomal_L22"/>
    <property type="match status" value="1"/>
</dbReference>
<organism evidence="6">
    <name type="scientific">Ditylum brightwellii</name>
    <dbReference type="NCBI Taxonomy" id="49249"/>
    <lineage>
        <taxon>Eukaryota</taxon>
        <taxon>Sar</taxon>
        <taxon>Stramenopiles</taxon>
        <taxon>Ochrophyta</taxon>
        <taxon>Bacillariophyta</taxon>
        <taxon>Mediophyceae</taxon>
        <taxon>Lithodesmiophycidae</taxon>
        <taxon>Lithodesmiales</taxon>
        <taxon>Lithodesmiaceae</taxon>
        <taxon>Ditylum</taxon>
    </lineage>
</organism>
<dbReference type="SUPFAM" id="SSF54843">
    <property type="entry name" value="Ribosomal protein L22"/>
    <property type="match status" value="1"/>
</dbReference>
<evidence type="ECO:0000256" key="3">
    <source>
        <dbReference type="ARBA" id="ARBA00023274"/>
    </source>
</evidence>
<dbReference type="GO" id="GO:0006412">
    <property type="term" value="P:translation"/>
    <property type="evidence" value="ECO:0007669"/>
    <property type="project" value="InterPro"/>
</dbReference>
<dbReference type="EMBL" id="HBNS01045057">
    <property type="protein sequence ID" value="CAE4645021.1"/>
    <property type="molecule type" value="Transcribed_RNA"/>
</dbReference>
<dbReference type="PANTHER" id="PTHR13501">
    <property type="entry name" value="CHLOROPLAST 50S RIBOSOMAL PROTEIN L22-RELATED"/>
    <property type="match status" value="1"/>
</dbReference>
<evidence type="ECO:0000256" key="5">
    <source>
        <dbReference type="SAM" id="Coils"/>
    </source>
</evidence>
<evidence type="ECO:0000256" key="4">
    <source>
        <dbReference type="RuleBase" id="RU004005"/>
    </source>
</evidence>
<dbReference type="InterPro" id="IPR001063">
    <property type="entry name" value="Ribosomal_uL22"/>
</dbReference>
<dbReference type="GO" id="GO:0003735">
    <property type="term" value="F:structural constituent of ribosome"/>
    <property type="evidence" value="ECO:0007669"/>
    <property type="project" value="InterPro"/>
</dbReference>
<dbReference type="InterPro" id="IPR036394">
    <property type="entry name" value="Ribosomal_uL22_sf"/>
</dbReference>
<dbReference type="InterPro" id="IPR047867">
    <property type="entry name" value="Ribosomal_uL22_bac/org-type"/>
</dbReference>
<dbReference type="GO" id="GO:0015934">
    <property type="term" value="C:large ribosomal subunit"/>
    <property type="evidence" value="ECO:0007669"/>
    <property type="project" value="InterPro"/>
</dbReference>
<keyword evidence="3 4" id="KW-0687">Ribonucleoprotein</keyword>
<dbReference type="Pfam" id="PF00237">
    <property type="entry name" value="Ribosomal_L22"/>
    <property type="match status" value="1"/>
</dbReference>
<evidence type="ECO:0000313" key="6">
    <source>
        <dbReference type="EMBL" id="CAE4645021.1"/>
    </source>
</evidence>
<dbReference type="Gene3D" id="3.90.470.10">
    <property type="entry name" value="Ribosomal protein L22/L17"/>
    <property type="match status" value="1"/>
</dbReference>
<evidence type="ECO:0000256" key="2">
    <source>
        <dbReference type="ARBA" id="ARBA00022980"/>
    </source>
</evidence>